<dbReference type="Pfam" id="PF08397">
    <property type="entry name" value="IMD"/>
    <property type="match status" value="1"/>
</dbReference>
<dbReference type="GO" id="GO:0030838">
    <property type="term" value="P:positive regulation of actin filament polymerization"/>
    <property type="evidence" value="ECO:0007669"/>
    <property type="project" value="TreeGrafter"/>
</dbReference>
<protein>
    <recommendedName>
        <fullName evidence="8">SH3 domain-containing protein</fullName>
    </recommendedName>
</protein>
<feature type="compositionally biased region" description="Polar residues" evidence="3">
    <location>
        <begin position="251"/>
        <end position="266"/>
    </location>
</feature>
<evidence type="ECO:0000256" key="1">
    <source>
        <dbReference type="ARBA" id="ARBA00022443"/>
    </source>
</evidence>
<feature type="compositionally biased region" description="Pro residues" evidence="3">
    <location>
        <begin position="606"/>
        <end position="618"/>
    </location>
</feature>
<comment type="caution">
    <text evidence="6">The sequence shown here is derived from an EMBL/GenBank/DDBJ whole genome shotgun (WGS) entry which is preliminary data.</text>
</comment>
<feature type="compositionally biased region" description="Pro residues" evidence="3">
    <location>
        <begin position="268"/>
        <end position="278"/>
    </location>
</feature>
<dbReference type="Gene3D" id="2.30.30.40">
    <property type="entry name" value="SH3 Domains"/>
    <property type="match status" value="1"/>
</dbReference>
<dbReference type="SUPFAM" id="SSF50044">
    <property type="entry name" value="SH3-domain"/>
    <property type="match status" value="1"/>
</dbReference>
<dbReference type="Gene3D" id="1.20.1270.60">
    <property type="entry name" value="Arfaptin homology (AH) domain/BAR domain"/>
    <property type="match status" value="1"/>
</dbReference>
<feature type="compositionally biased region" description="Polar residues" evidence="3">
    <location>
        <begin position="457"/>
        <end position="479"/>
    </location>
</feature>
<reference evidence="6 7" key="1">
    <citation type="submission" date="2018-04" db="EMBL/GenBank/DDBJ databases">
        <title>The genome of golden apple snail Pomacea canaliculata provides insight into stress tolerance and invasive adaptation.</title>
        <authorList>
            <person name="Liu C."/>
            <person name="Liu B."/>
            <person name="Ren Y."/>
            <person name="Zhang Y."/>
            <person name="Wang H."/>
            <person name="Li S."/>
            <person name="Jiang F."/>
            <person name="Yin L."/>
            <person name="Zhang G."/>
            <person name="Qian W."/>
            <person name="Fan W."/>
        </authorList>
    </citation>
    <scope>NUCLEOTIDE SEQUENCE [LARGE SCALE GENOMIC DNA]</scope>
    <source>
        <strain evidence="6">SZHN2017</strain>
        <tissue evidence="6">Muscle</tissue>
    </source>
</reference>
<proteinExistence type="predicted"/>
<evidence type="ECO:0000256" key="2">
    <source>
        <dbReference type="PROSITE-ProRule" id="PRU00192"/>
    </source>
</evidence>
<gene>
    <name evidence="6" type="ORF">C0Q70_01466</name>
</gene>
<dbReference type="GO" id="GO:0005829">
    <property type="term" value="C:cytosol"/>
    <property type="evidence" value="ECO:0007669"/>
    <property type="project" value="TreeGrafter"/>
</dbReference>
<dbReference type="AlphaFoldDB" id="A0A2T7PZJ7"/>
<feature type="compositionally biased region" description="Polar residues" evidence="3">
    <location>
        <begin position="546"/>
        <end position="566"/>
    </location>
</feature>
<dbReference type="PROSITE" id="PS50002">
    <property type="entry name" value="SH3"/>
    <property type="match status" value="1"/>
</dbReference>
<dbReference type="PROSITE" id="PS51338">
    <property type="entry name" value="IMD"/>
    <property type="match status" value="1"/>
</dbReference>
<feature type="compositionally biased region" description="Polar residues" evidence="3">
    <location>
        <begin position="576"/>
        <end position="588"/>
    </location>
</feature>
<sequence length="625" mass="68009">MKKVLCRIRNSPALRQASLIGNNGEAIFRLAEVQKEIQLRFEDCSKSLFAEVILPLEQKVENDFRNAAAEQKKYQSGHKTFLVPFSKASESMKKFHKKKKSKLGFTDSKEVQLVRTLDKCTEKLNEFRLQGLRLALLEERKCYCFVLSRLCALGSTQMHYHDRGLELLSGQLGSWRQLCAQPNILPRSADVLFQILDKRHHEQMNSTSSYGVYVSDSISSSGSSGQSPLHHSHTPTMQRSGPLSEYALPESPSQSLSRSIAMSMSTPPSGPPPEPPVGPQVQATYAHMPQQDCQLAFNVGDLITLLGEQVDGWQFGHNIHTGMYGWFPLSFTERLDQLRLESRTPVRLRQRAKSISDISMDGLSLCDFGGWSFEHDIRNRRRPRSLHEFSLITTTGGPQLHGGGGSQYFFDDSSSLHSSSIGLSASMHDPKTSPIPSSQLVHGSVGSSGDGDAAKVSSVNLPQSPSMKSIRSLNQTSNAHAALGILPPPPPFSPPPPPKDEGGFHQHASPPVPPPAPPPAPPNSSFSANTSLSSIASQAASVASSMRNNVSQKLPPFSSSNQQGRSLPSVPPRPGSVNTLDSSPSTRQPYLIHAQGHNPVSSHLGSPPPPPPPPPPPTDSSNEER</sequence>
<name>A0A2T7PZJ7_POMCA</name>
<feature type="domain" description="SH3" evidence="4">
    <location>
        <begin position="276"/>
        <end position="337"/>
    </location>
</feature>
<dbReference type="GO" id="GO:0005654">
    <property type="term" value="C:nucleoplasm"/>
    <property type="evidence" value="ECO:0007669"/>
    <property type="project" value="TreeGrafter"/>
</dbReference>
<dbReference type="GO" id="GO:0051764">
    <property type="term" value="P:actin crosslink formation"/>
    <property type="evidence" value="ECO:0007669"/>
    <property type="project" value="TreeGrafter"/>
</dbReference>
<dbReference type="SMART" id="SM00326">
    <property type="entry name" value="SH3"/>
    <property type="match status" value="1"/>
</dbReference>
<evidence type="ECO:0000259" key="4">
    <source>
        <dbReference type="PROSITE" id="PS50002"/>
    </source>
</evidence>
<evidence type="ECO:0000259" key="5">
    <source>
        <dbReference type="PROSITE" id="PS51338"/>
    </source>
</evidence>
<evidence type="ECO:0000313" key="6">
    <source>
        <dbReference type="EMBL" id="PVD38842.1"/>
    </source>
</evidence>
<evidence type="ECO:0000256" key="3">
    <source>
        <dbReference type="SAM" id="MobiDB-lite"/>
    </source>
</evidence>
<feature type="compositionally biased region" description="Low complexity" evidence="3">
    <location>
        <begin position="523"/>
        <end position="545"/>
    </location>
</feature>
<dbReference type="InterPro" id="IPR001452">
    <property type="entry name" value="SH3_domain"/>
</dbReference>
<feature type="compositionally biased region" description="Pro residues" evidence="3">
    <location>
        <begin position="486"/>
        <end position="497"/>
    </location>
</feature>
<dbReference type="Pfam" id="PF00018">
    <property type="entry name" value="SH3_1"/>
    <property type="match status" value="1"/>
</dbReference>
<feature type="domain" description="IMD" evidence="5">
    <location>
        <begin position="1"/>
        <end position="199"/>
    </location>
</feature>
<evidence type="ECO:0008006" key="8">
    <source>
        <dbReference type="Google" id="ProtNLM"/>
    </source>
</evidence>
<dbReference type="GO" id="GO:0051017">
    <property type="term" value="P:actin filament bundle assembly"/>
    <property type="evidence" value="ECO:0007669"/>
    <property type="project" value="TreeGrafter"/>
</dbReference>
<dbReference type="Proteomes" id="UP000245119">
    <property type="component" value="Linkage Group LG1"/>
</dbReference>
<dbReference type="PANTHER" id="PTHR14206">
    <property type="entry name" value="BRAIN-SPECIFIC ANGIOGENESIS INHIBITOR 1-ASSOCIATED PROTEIN 2"/>
    <property type="match status" value="1"/>
</dbReference>
<dbReference type="SUPFAM" id="SSF103657">
    <property type="entry name" value="BAR/IMD domain-like"/>
    <property type="match status" value="1"/>
</dbReference>
<keyword evidence="7" id="KW-1185">Reference proteome</keyword>
<dbReference type="InterPro" id="IPR013606">
    <property type="entry name" value="I-BAR_dom"/>
</dbReference>
<dbReference type="InterPro" id="IPR027681">
    <property type="entry name" value="IRSp53/IRTKS/Pinkbar"/>
</dbReference>
<dbReference type="PANTHER" id="PTHR14206:SF7">
    <property type="entry name" value="INSULIN RECEPTOR SUBSTRATE 53 KDA, ISOFORM A"/>
    <property type="match status" value="1"/>
</dbReference>
<dbReference type="STRING" id="400727.A0A2T7PZJ7"/>
<dbReference type="GO" id="GO:0007009">
    <property type="term" value="P:plasma membrane organization"/>
    <property type="evidence" value="ECO:0007669"/>
    <property type="project" value="InterPro"/>
</dbReference>
<dbReference type="EMBL" id="PZQS01000001">
    <property type="protein sequence ID" value="PVD38842.1"/>
    <property type="molecule type" value="Genomic_DNA"/>
</dbReference>
<organism evidence="6 7">
    <name type="scientific">Pomacea canaliculata</name>
    <name type="common">Golden apple snail</name>
    <dbReference type="NCBI Taxonomy" id="400727"/>
    <lineage>
        <taxon>Eukaryota</taxon>
        <taxon>Metazoa</taxon>
        <taxon>Spiralia</taxon>
        <taxon>Lophotrochozoa</taxon>
        <taxon>Mollusca</taxon>
        <taxon>Gastropoda</taxon>
        <taxon>Caenogastropoda</taxon>
        <taxon>Architaenioglossa</taxon>
        <taxon>Ampullarioidea</taxon>
        <taxon>Ampullariidae</taxon>
        <taxon>Pomacea</taxon>
    </lineage>
</organism>
<feature type="region of interest" description="Disordered" evidence="3">
    <location>
        <begin position="421"/>
        <end position="625"/>
    </location>
</feature>
<keyword evidence="1 2" id="KW-0728">SH3 domain</keyword>
<dbReference type="InterPro" id="IPR027267">
    <property type="entry name" value="AH/BAR_dom_sf"/>
</dbReference>
<accession>A0A2T7PZJ7</accession>
<dbReference type="InterPro" id="IPR036028">
    <property type="entry name" value="SH3-like_dom_sf"/>
</dbReference>
<dbReference type="OrthoDB" id="3800937at2759"/>
<feature type="region of interest" description="Disordered" evidence="3">
    <location>
        <begin position="219"/>
        <end position="280"/>
    </location>
</feature>
<evidence type="ECO:0000313" key="7">
    <source>
        <dbReference type="Proteomes" id="UP000245119"/>
    </source>
</evidence>
<feature type="compositionally biased region" description="Pro residues" evidence="3">
    <location>
        <begin position="510"/>
        <end position="522"/>
    </location>
</feature>